<comment type="caution">
    <text evidence="9">The sequence shown here is derived from an EMBL/GenBank/DDBJ whole genome shotgun (WGS) entry which is preliminary data.</text>
</comment>
<evidence type="ECO:0000256" key="6">
    <source>
        <dbReference type="ARBA" id="ARBA00023136"/>
    </source>
</evidence>
<reference evidence="9" key="1">
    <citation type="submission" date="2023-10" db="EMBL/GenBank/DDBJ databases">
        <authorList>
            <person name="Sykes E.M.E."/>
            <person name="Khan I.U.H."/>
            <person name="Kumar A."/>
        </authorList>
    </citation>
    <scope>NUCLEOTIDE SEQUENCE</scope>
    <source>
        <strain evidence="9">IK5</strain>
    </source>
</reference>
<evidence type="ECO:0000256" key="2">
    <source>
        <dbReference type="ARBA" id="ARBA00022692"/>
    </source>
</evidence>
<protein>
    <submittedName>
        <fullName evidence="9">Sterol desaturase family protein</fullName>
        <ecNumber evidence="9">1.-.-.-</ecNumber>
    </submittedName>
</protein>
<keyword evidence="3 7" id="KW-1133">Transmembrane helix</keyword>
<dbReference type="EC" id="1.-.-.-" evidence="9"/>
<organism evidence="9 10">
    <name type="scientific">Acinetobacter indicus</name>
    <dbReference type="NCBI Taxonomy" id="756892"/>
    <lineage>
        <taxon>Bacteria</taxon>
        <taxon>Pseudomonadati</taxon>
        <taxon>Pseudomonadota</taxon>
        <taxon>Gammaproteobacteria</taxon>
        <taxon>Moraxellales</taxon>
        <taxon>Moraxellaceae</taxon>
        <taxon>Acinetobacter</taxon>
    </lineage>
</organism>
<accession>A0AAW8Z2E1</accession>
<dbReference type="GO" id="GO:0008610">
    <property type="term" value="P:lipid biosynthetic process"/>
    <property type="evidence" value="ECO:0007669"/>
    <property type="project" value="InterPro"/>
</dbReference>
<gene>
    <name evidence="9" type="ORF">MSG88_01440</name>
</gene>
<dbReference type="Proteomes" id="UP001284654">
    <property type="component" value="Unassembled WGS sequence"/>
</dbReference>
<evidence type="ECO:0000256" key="1">
    <source>
        <dbReference type="ARBA" id="ARBA00004127"/>
    </source>
</evidence>
<evidence type="ECO:0000313" key="10">
    <source>
        <dbReference type="Proteomes" id="UP001284654"/>
    </source>
</evidence>
<feature type="transmembrane region" description="Helical" evidence="7">
    <location>
        <begin position="49"/>
        <end position="73"/>
    </location>
</feature>
<evidence type="ECO:0000256" key="4">
    <source>
        <dbReference type="ARBA" id="ARBA00023002"/>
    </source>
</evidence>
<keyword evidence="5" id="KW-0443">Lipid metabolism</keyword>
<dbReference type="GO" id="GO:0006643">
    <property type="term" value="P:membrane lipid metabolic process"/>
    <property type="evidence" value="ECO:0007669"/>
    <property type="project" value="TreeGrafter"/>
</dbReference>
<keyword evidence="2 7" id="KW-0812">Transmembrane</keyword>
<evidence type="ECO:0000259" key="8">
    <source>
        <dbReference type="Pfam" id="PF04116"/>
    </source>
</evidence>
<evidence type="ECO:0000256" key="3">
    <source>
        <dbReference type="ARBA" id="ARBA00022989"/>
    </source>
</evidence>
<dbReference type="GO" id="GO:0050479">
    <property type="term" value="F:glyceryl-ether monooxygenase activity"/>
    <property type="evidence" value="ECO:0007669"/>
    <property type="project" value="TreeGrafter"/>
</dbReference>
<sequence>MMNISVFQHESILRLGCFLSILFLIYIGEKYWSRRQLRFNKHKRWATNLSMALLGSVFVRLLLPISATGIAYLSHQYGVGLFNFLHLNQAVSVILGIALLDVAIYAQHVIFHAVPWLWKFHRVHHADPDFDVSTGIRFHPIEILLSMLIKFAVIVLLGIPAIAVLIFEILLNATAMFNHSNIRLPCTVDKWVRWFIITPDMHRVHHSTDYSEMNRNFGFNLSCWDRLFGTYIDQPKLGHERMEIGLSHQQPEQTISLTHMLLMPFNKKK</sequence>
<dbReference type="GO" id="GO:0016020">
    <property type="term" value="C:membrane"/>
    <property type="evidence" value="ECO:0007669"/>
    <property type="project" value="GOC"/>
</dbReference>
<comment type="subcellular location">
    <subcellularLocation>
        <location evidence="1">Endomembrane system</location>
        <topology evidence="1">Multi-pass membrane protein</topology>
    </subcellularLocation>
</comment>
<name>A0AAW8Z2E1_9GAMM</name>
<dbReference type="PANTHER" id="PTHR21624">
    <property type="entry name" value="STEROL DESATURASE-RELATED PROTEIN"/>
    <property type="match status" value="1"/>
</dbReference>
<dbReference type="InterPro" id="IPR051689">
    <property type="entry name" value="Sterol_desaturase/TMEM195"/>
</dbReference>
<feature type="transmembrane region" description="Helical" evidence="7">
    <location>
        <begin position="12"/>
        <end position="28"/>
    </location>
</feature>
<evidence type="ECO:0000256" key="5">
    <source>
        <dbReference type="ARBA" id="ARBA00023098"/>
    </source>
</evidence>
<evidence type="ECO:0000313" key="9">
    <source>
        <dbReference type="EMBL" id="MDV4314471.1"/>
    </source>
</evidence>
<feature type="transmembrane region" description="Helical" evidence="7">
    <location>
        <begin position="93"/>
        <end position="118"/>
    </location>
</feature>
<dbReference type="Pfam" id="PF04116">
    <property type="entry name" value="FA_hydroxylase"/>
    <property type="match status" value="1"/>
</dbReference>
<keyword evidence="4 9" id="KW-0560">Oxidoreductase</keyword>
<dbReference type="InterPro" id="IPR006694">
    <property type="entry name" value="Fatty_acid_hydroxylase"/>
</dbReference>
<dbReference type="PANTHER" id="PTHR21624:SF1">
    <property type="entry name" value="ALKYLGLYCEROL MONOOXYGENASE"/>
    <property type="match status" value="1"/>
</dbReference>
<dbReference type="GO" id="GO:0012505">
    <property type="term" value="C:endomembrane system"/>
    <property type="evidence" value="ECO:0007669"/>
    <property type="project" value="UniProtKB-SubCell"/>
</dbReference>
<dbReference type="GO" id="GO:0005506">
    <property type="term" value="F:iron ion binding"/>
    <property type="evidence" value="ECO:0007669"/>
    <property type="project" value="InterPro"/>
</dbReference>
<dbReference type="RefSeq" id="WP_317305274.1">
    <property type="nucleotide sequence ID" value="NZ_JAWJYY010000001.1"/>
</dbReference>
<feature type="transmembrane region" description="Helical" evidence="7">
    <location>
        <begin position="147"/>
        <end position="171"/>
    </location>
</feature>
<proteinExistence type="predicted"/>
<dbReference type="AlphaFoldDB" id="A0AAW8Z2E1"/>
<evidence type="ECO:0000256" key="7">
    <source>
        <dbReference type="SAM" id="Phobius"/>
    </source>
</evidence>
<dbReference type="EMBL" id="JAWJYY010000001">
    <property type="protein sequence ID" value="MDV4314471.1"/>
    <property type="molecule type" value="Genomic_DNA"/>
</dbReference>
<feature type="domain" description="Fatty acid hydroxylase" evidence="8">
    <location>
        <begin position="94"/>
        <end position="230"/>
    </location>
</feature>
<keyword evidence="6 7" id="KW-0472">Membrane</keyword>